<dbReference type="Pfam" id="PF01547">
    <property type="entry name" value="SBP_bac_1"/>
    <property type="match status" value="1"/>
</dbReference>
<dbReference type="SUPFAM" id="SSF53850">
    <property type="entry name" value="Periplasmic binding protein-like II"/>
    <property type="match status" value="1"/>
</dbReference>
<keyword evidence="3 4" id="KW-0732">Signal</keyword>
<accession>A0ABY6G385</accession>
<evidence type="ECO:0000313" key="6">
    <source>
        <dbReference type="Proteomes" id="UP001164305"/>
    </source>
</evidence>
<name>A0ABY6G385_9MICO</name>
<gene>
    <name evidence="5" type="ORF">BRM3_04395</name>
</gene>
<dbReference type="Gene3D" id="3.40.190.10">
    <property type="entry name" value="Periplasmic binding protein-like II"/>
    <property type="match status" value="2"/>
</dbReference>
<dbReference type="PANTHER" id="PTHR30061">
    <property type="entry name" value="MALTOSE-BINDING PERIPLASMIC PROTEIN"/>
    <property type="match status" value="1"/>
</dbReference>
<evidence type="ECO:0000256" key="3">
    <source>
        <dbReference type="ARBA" id="ARBA00022729"/>
    </source>
</evidence>
<comment type="similarity">
    <text evidence="1">Belongs to the bacterial solute-binding protein 1 family.</text>
</comment>
<evidence type="ECO:0000256" key="4">
    <source>
        <dbReference type="SAM" id="SignalP"/>
    </source>
</evidence>
<evidence type="ECO:0000256" key="2">
    <source>
        <dbReference type="ARBA" id="ARBA00022448"/>
    </source>
</evidence>
<proteinExistence type="inferred from homology"/>
<dbReference type="PANTHER" id="PTHR30061:SF50">
    <property type="entry name" value="MALTOSE_MALTODEXTRIN-BINDING PERIPLASMIC PROTEIN"/>
    <property type="match status" value="1"/>
</dbReference>
<protein>
    <submittedName>
        <fullName evidence="5">Extracellular solute-binding protein</fullName>
    </submittedName>
</protein>
<dbReference type="Proteomes" id="UP001164305">
    <property type="component" value="Chromosome"/>
</dbReference>
<keyword evidence="2" id="KW-0813">Transport</keyword>
<sequence>MPTTVPSVPRRALAGALALPLLGAAGCARSSGVDAETARDSRGPITVWFSYDQFELRWGGGIVEQWNQAHPEEPIRMQEIPAGRSSEEVITAAITAGTTPDLLFGVALAPLPMWARSGGMVDLTGFEGAEAYMADRTGADRVDQFRIDGAHYVLPWKTGPVMIMYNKGLFAAAGLDPEHPGMGTHEAFLAGARALVQSGAAPSAIWPNPGSEFYNPWYDFYPLFLAETGGTRLVEDGSAQFDGDAGLGVARFWEDLYREGLAPRERSVDDAMGTSATAMQITGPWAVAAYRDLIDVGFMPVPTAQGRPADEVVTFADSKNIGMFTTCRHRATAWDVIRFATSLEQDGAFLEISGQMPLRQDLLSAFPDYFAANALYAGYGAQAARTVDVPLIPNSIEVWQRFRGAFSSSVIFAEESVEDAFTDVARSIDQLVEVRG</sequence>
<evidence type="ECO:0000313" key="5">
    <source>
        <dbReference type="EMBL" id="UYG17669.1"/>
    </source>
</evidence>
<dbReference type="EMBL" id="CP107020">
    <property type="protein sequence ID" value="UYG17669.1"/>
    <property type="molecule type" value="Genomic_DNA"/>
</dbReference>
<reference evidence="5" key="1">
    <citation type="submission" date="2022-10" db="EMBL/GenBank/DDBJ databases">
        <title>Whole-Genome Sequencing of Brachybacterium huguangmaarense BRM-3, Isolated from Betula schmidtii.</title>
        <authorList>
            <person name="Haam D."/>
        </authorList>
    </citation>
    <scope>NUCLEOTIDE SEQUENCE</scope>
    <source>
        <strain evidence="5">BRM-3</strain>
    </source>
</reference>
<feature type="chain" id="PRO_5045504548" evidence="4">
    <location>
        <begin position="31"/>
        <end position="436"/>
    </location>
</feature>
<feature type="signal peptide" evidence="4">
    <location>
        <begin position="1"/>
        <end position="30"/>
    </location>
</feature>
<keyword evidence="6" id="KW-1185">Reference proteome</keyword>
<organism evidence="5 6">
    <name type="scientific">Brachybacterium huguangmaarense</name>
    <dbReference type="NCBI Taxonomy" id="1652028"/>
    <lineage>
        <taxon>Bacteria</taxon>
        <taxon>Bacillati</taxon>
        <taxon>Actinomycetota</taxon>
        <taxon>Actinomycetes</taxon>
        <taxon>Micrococcales</taxon>
        <taxon>Dermabacteraceae</taxon>
        <taxon>Brachybacterium</taxon>
    </lineage>
</organism>
<dbReference type="RefSeq" id="WP_263594877.1">
    <property type="nucleotide sequence ID" value="NZ_CP107020.1"/>
</dbReference>
<evidence type="ECO:0000256" key="1">
    <source>
        <dbReference type="ARBA" id="ARBA00008520"/>
    </source>
</evidence>
<dbReference type="InterPro" id="IPR006059">
    <property type="entry name" value="SBP"/>
</dbReference>